<dbReference type="EMBL" id="JAIXMP010000033">
    <property type="protein sequence ID" value="KAI9250249.1"/>
    <property type="molecule type" value="Genomic_DNA"/>
</dbReference>
<evidence type="ECO:0000256" key="2">
    <source>
        <dbReference type="ARBA" id="ARBA00022502"/>
    </source>
</evidence>
<feature type="transmembrane region" description="Helical" evidence="7">
    <location>
        <begin position="198"/>
        <end position="216"/>
    </location>
</feature>
<evidence type="ECO:0000256" key="6">
    <source>
        <dbReference type="ARBA" id="ARBA00023136"/>
    </source>
</evidence>
<keyword evidence="7" id="KW-0256">Endoplasmic reticulum</keyword>
<keyword evidence="5 7" id="KW-1133">Transmembrane helix</keyword>
<feature type="transmembrane region" description="Helical" evidence="7">
    <location>
        <begin position="254"/>
        <end position="279"/>
    </location>
</feature>
<keyword evidence="6 7" id="KW-0472">Membrane</keyword>
<dbReference type="PANTHER" id="PTHR13148">
    <property type="entry name" value="PER1-RELATED"/>
    <property type="match status" value="1"/>
</dbReference>
<feature type="transmembrane region" description="Helical" evidence="7">
    <location>
        <begin position="164"/>
        <end position="186"/>
    </location>
</feature>
<name>A0AAD5P9T5_9FUNG</name>
<dbReference type="Proteomes" id="UP001209540">
    <property type="component" value="Unassembled WGS sequence"/>
</dbReference>
<comment type="function">
    <text evidence="7">Involved in the lipid remodeling steps of GPI-anchor maturation.</text>
</comment>
<reference evidence="8" key="1">
    <citation type="journal article" date="2022" name="IScience">
        <title>Evolution of zygomycete secretomes and the origins of terrestrial fungal ecologies.</title>
        <authorList>
            <person name="Chang Y."/>
            <person name="Wang Y."/>
            <person name="Mondo S."/>
            <person name="Ahrendt S."/>
            <person name="Andreopoulos W."/>
            <person name="Barry K."/>
            <person name="Beard J."/>
            <person name="Benny G.L."/>
            <person name="Blankenship S."/>
            <person name="Bonito G."/>
            <person name="Cuomo C."/>
            <person name="Desiro A."/>
            <person name="Gervers K.A."/>
            <person name="Hundley H."/>
            <person name="Kuo A."/>
            <person name="LaButti K."/>
            <person name="Lang B.F."/>
            <person name="Lipzen A."/>
            <person name="O'Donnell K."/>
            <person name="Pangilinan J."/>
            <person name="Reynolds N."/>
            <person name="Sandor L."/>
            <person name="Smith M.E."/>
            <person name="Tsang A."/>
            <person name="Grigoriev I.V."/>
            <person name="Stajich J.E."/>
            <person name="Spatafora J.W."/>
        </authorList>
    </citation>
    <scope>NUCLEOTIDE SEQUENCE</scope>
    <source>
        <strain evidence="8">RSA 2281</strain>
    </source>
</reference>
<sequence>MLLANMQWRWFFIVLLILLFALGTNKSDALEEAEGDDIGRDKNGDELPEFISCVNSTIKTECHSSNNATLPLYLQLTLWTCEDNCKYNCMHNISDTRPPPLLQFEGKWPFYRLLGIQEPASVLFSLGNLLMHYYYLRVMTGKHKNNKSTNNKEWMDDSTIPKNYYMWPFILGYCWININTWIQSSFFHTRDLPWTEKLDYFSAAMSILYSVYFAILRIFHIEQRARQLWIGGVLLVLYLVHVGFMSFVSFHYVYNMIACGIFAFIQGAMWVLWYIVAFLKKDKRVLAYGHWVIYATGANAMAILLEVFDFPPLGRVLDAHSLWHFSTIFVTPLWYHFVIQDSLSECHWSLLPQTDDENYNYHQHYDNNEVERQEVIALRQ</sequence>
<dbReference type="GO" id="GO:0016788">
    <property type="term" value="F:hydrolase activity, acting on ester bonds"/>
    <property type="evidence" value="ECO:0007669"/>
    <property type="project" value="TreeGrafter"/>
</dbReference>
<dbReference type="GO" id="GO:0005789">
    <property type="term" value="C:endoplasmic reticulum membrane"/>
    <property type="evidence" value="ECO:0007669"/>
    <property type="project" value="UniProtKB-SubCell"/>
</dbReference>
<feature type="chain" id="PRO_5041779611" description="Post-GPI attachment to proteins factor 3" evidence="7">
    <location>
        <begin position="24"/>
        <end position="380"/>
    </location>
</feature>
<accession>A0AAD5P9T5</accession>
<dbReference type="Pfam" id="PF04080">
    <property type="entry name" value="Per1"/>
    <property type="match status" value="1"/>
</dbReference>
<comment type="caution">
    <text evidence="8">The sequence shown here is derived from an EMBL/GenBank/DDBJ whole genome shotgun (WGS) entry which is preliminary data.</text>
</comment>
<feature type="signal peptide" evidence="7">
    <location>
        <begin position="1"/>
        <end position="23"/>
    </location>
</feature>
<organism evidence="8 9">
    <name type="scientific">Phascolomyces articulosus</name>
    <dbReference type="NCBI Taxonomy" id="60185"/>
    <lineage>
        <taxon>Eukaryota</taxon>
        <taxon>Fungi</taxon>
        <taxon>Fungi incertae sedis</taxon>
        <taxon>Mucoromycota</taxon>
        <taxon>Mucoromycotina</taxon>
        <taxon>Mucoromycetes</taxon>
        <taxon>Mucorales</taxon>
        <taxon>Lichtheimiaceae</taxon>
        <taxon>Phascolomyces</taxon>
    </lineage>
</organism>
<keyword evidence="9" id="KW-1185">Reference proteome</keyword>
<evidence type="ECO:0000313" key="9">
    <source>
        <dbReference type="Proteomes" id="UP001209540"/>
    </source>
</evidence>
<evidence type="ECO:0000256" key="7">
    <source>
        <dbReference type="RuleBase" id="RU365066"/>
    </source>
</evidence>
<protein>
    <recommendedName>
        <fullName evidence="7">Post-GPI attachment to proteins factor 3</fullName>
    </recommendedName>
</protein>
<feature type="transmembrane region" description="Helical" evidence="7">
    <location>
        <begin position="119"/>
        <end position="136"/>
    </location>
</feature>
<evidence type="ECO:0000256" key="4">
    <source>
        <dbReference type="ARBA" id="ARBA00022729"/>
    </source>
</evidence>
<dbReference type="GO" id="GO:0006506">
    <property type="term" value="P:GPI anchor biosynthetic process"/>
    <property type="evidence" value="ECO:0007669"/>
    <property type="project" value="UniProtKB-KW"/>
</dbReference>
<proteinExistence type="inferred from homology"/>
<feature type="transmembrane region" description="Helical" evidence="7">
    <location>
        <begin position="228"/>
        <end position="248"/>
    </location>
</feature>
<feature type="transmembrane region" description="Helical" evidence="7">
    <location>
        <begin position="291"/>
        <end position="310"/>
    </location>
</feature>
<comment type="subcellular location">
    <subcellularLocation>
        <location evidence="1">Endomembrane system</location>
        <topology evidence="1">Multi-pass membrane protein</topology>
    </subcellularLocation>
    <subcellularLocation>
        <location evidence="7">Endoplasmic reticulum membrane</location>
        <topology evidence="7">Multi-pass membrane protein</topology>
    </subcellularLocation>
</comment>
<keyword evidence="3 7" id="KW-0812">Transmembrane</keyword>
<evidence type="ECO:0000256" key="1">
    <source>
        <dbReference type="ARBA" id="ARBA00004127"/>
    </source>
</evidence>
<dbReference type="AlphaFoldDB" id="A0AAD5P9T5"/>
<keyword evidence="2 7" id="KW-0337">GPI-anchor biosynthesis</keyword>
<gene>
    <name evidence="8" type="ORF">BDA99DRAFT_523262</name>
</gene>
<evidence type="ECO:0000313" key="8">
    <source>
        <dbReference type="EMBL" id="KAI9250249.1"/>
    </source>
</evidence>
<dbReference type="InterPro" id="IPR007217">
    <property type="entry name" value="Per1-like"/>
</dbReference>
<evidence type="ECO:0000256" key="3">
    <source>
        <dbReference type="ARBA" id="ARBA00022692"/>
    </source>
</evidence>
<dbReference type="PANTHER" id="PTHR13148:SF0">
    <property type="entry name" value="POST-GPI ATTACHMENT TO PROTEINS FACTOR 3"/>
    <property type="match status" value="1"/>
</dbReference>
<evidence type="ECO:0000256" key="5">
    <source>
        <dbReference type="ARBA" id="ARBA00022989"/>
    </source>
</evidence>
<keyword evidence="4 7" id="KW-0732">Signal</keyword>
<reference evidence="8" key="2">
    <citation type="submission" date="2023-02" db="EMBL/GenBank/DDBJ databases">
        <authorList>
            <consortium name="DOE Joint Genome Institute"/>
            <person name="Mondo S.J."/>
            <person name="Chang Y."/>
            <person name="Wang Y."/>
            <person name="Ahrendt S."/>
            <person name="Andreopoulos W."/>
            <person name="Barry K."/>
            <person name="Beard J."/>
            <person name="Benny G.L."/>
            <person name="Blankenship S."/>
            <person name="Bonito G."/>
            <person name="Cuomo C."/>
            <person name="Desiro A."/>
            <person name="Gervers K.A."/>
            <person name="Hundley H."/>
            <person name="Kuo A."/>
            <person name="LaButti K."/>
            <person name="Lang B.F."/>
            <person name="Lipzen A."/>
            <person name="O'Donnell K."/>
            <person name="Pangilinan J."/>
            <person name="Reynolds N."/>
            <person name="Sandor L."/>
            <person name="Smith M.W."/>
            <person name="Tsang A."/>
            <person name="Grigoriev I.V."/>
            <person name="Stajich J.E."/>
            <person name="Spatafora J.W."/>
        </authorList>
    </citation>
    <scope>NUCLEOTIDE SEQUENCE</scope>
    <source>
        <strain evidence="8">RSA 2281</strain>
    </source>
</reference>
<feature type="transmembrane region" description="Helical" evidence="7">
    <location>
        <begin position="322"/>
        <end position="339"/>
    </location>
</feature>
<comment type="similarity">
    <text evidence="7">Belongs to the PGAP3 family.</text>
</comment>